<dbReference type="AlphaFoldDB" id="I4FVG0"/>
<dbReference type="Proteomes" id="UP000003172">
    <property type="component" value="Unassembled WGS sequence"/>
</dbReference>
<protein>
    <submittedName>
        <fullName evidence="1">Uncharacterized protein</fullName>
    </submittedName>
</protein>
<name>I4FVG0_MICAE</name>
<evidence type="ECO:0000313" key="2">
    <source>
        <dbReference type="Proteomes" id="UP000003172"/>
    </source>
</evidence>
<gene>
    <name evidence="1" type="ORF">MICAB_6570003</name>
</gene>
<evidence type="ECO:0000313" key="1">
    <source>
        <dbReference type="EMBL" id="CCH99635.1"/>
    </source>
</evidence>
<reference evidence="1 2" key="1">
    <citation type="submission" date="2012-04" db="EMBL/GenBank/DDBJ databases">
        <authorList>
            <person name="Genoscope - CEA"/>
        </authorList>
    </citation>
    <scope>NUCLEOTIDE SEQUENCE [LARGE SCALE GENOMIC DNA]</scope>
    <source>
        <strain evidence="1 2">9717</strain>
    </source>
</reference>
<sequence length="72" mass="8497">MMFYKECRATKLKKRPNYAPSILGFRQFQLLVISYQLLVISYQLSVISYQLSVISYQLSGDYFYLFSPVHNS</sequence>
<dbReference type="HOGENOM" id="CLU_201821_0_0_3"/>
<organism evidence="1 2">
    <name type="scientific">Microcystis aeruginosa PCC 9717</name>
    <dbReference type="NCBI Taxonomy" id="1160286"/>
    <lineage>
        <taxon>Bacteria</taxon>
        <taxon>Bacillati</taxon>
        <taxon>Cyanobacteriota</taxon>
        <taxon>Cyanophyceae</taxon>
        <taxon>Oscillatoriophycideae</taxon>
        <taxon>Chroococcales</taxon>
        <taxon>Microcystaceae</taxon>
        <taxon>Microcystis</taxon>
    </lineage>
</organism>
<dbReference type="EMBL" id="CAII01000620">
    <property type="protein sequence ID" value="CCH99635.1"/>
    <property type="molecule type" value="Genomic_DNA"/>
</dbReference>
<comment type="caution">
    <text evidence="1">The sequence shown here is derived from an EMBL/GenBank/DDBJ whole genome shotgun (WGS) entry which is preliminary data.</text>
</comment>
<accession>I4FVG0</accession>
<proteinExistence type="predicted"/>